<dbReference type="Gene3D" id="3.30.70.270">
    <property type="match status" value="1"/>
</dbReference>
<comment type="similarity">
    <text evidence="3">Belongs to the DNA polymerase type-Y family.</text>
</comment>
<dbReference type="GO" id="GO:0005829">
    <property type="term" value="C:cytosol"/>
    <property type="evidence" value="ECO:0007669"/>
    <property type="project" value="TreeGrafter"/>
</dbReference>
<evidence type="ECO:0000256" key="9">
    <source>
        <dbReference type="ARBA" id="ARBA00022705"/>
    </source>
</evidence>
<feature type="domain" description="UmuC" evidence="17">
    <location>
        <begin position="14"/>
        <end position="195"/>
    </location>
</feature>
<dbReference type="GO" id="GO:0006281">
    <property type="term" value="P:DNA repair"/>
    <property type="evidence" value="ECO:0007669"/>
    <property type="project" value="UniProtKB-KW"/>
</dbReference>
<dbReference type="Pfam" id="PF11798">
    <property type="entry name" value="IMS_HHH"/>
    <property type="match status" value="1"/>
</dbReference>
<sequence length="256" mass="28351">MQKPAGTSHIYRAIIHADFDAFYASVEQRDDPSIAETPVVVGGSPDKRGVVASASYEARKFGIRSAMPMSQAVRLCPSLVRRGARFDVYSRVSRQVMDIFRDITDLVEPLSLDEAYLDVTEQESDLVTPPMIAHKLKKRISDELELTISTGVATSKSISKIASDIGKPNGLTVVRPGTERDFLSPLPVESLWGIGPKRTEKLNNMGINTIGHLAKFDEMWFIDNFGSNGPSVRLMCIGIDDRPVVIHRKRKSYSSE</sequence>
<dbReference type="Gene3D" id="3.40.1170.60">
    <property type="match status" value="1"/>
</dbReference>
<name>A0A381ZU71_9ZZZZ</name>
<accession>A0A381ZU71</accession>
<dbReference type="PANTHER" id="PTHR11076:SF33">
    <property type="entry name" value="DNA POLYMERASE KAPPA"/>
    <property type="match status" value="1"/>
</dbReference>
<dbReference type="PROSITE" id="PS50173">
    <property type="entry name" value="UMUC"/>
    <property type="match status" value="1"/>
</dbReference>
<evidence type="ECO:0000256" key="11">
    <source>
        <dbReference type="ARBA" id="ARBA00022763"/>
    </source>
</evidence>
<dbReference type="GO" id="GO:0042276">
    <property type="term" value="P:error-prone translesion synthesis"/>
    <property type="evidence" value="ECO:0007669"/>
    <property type="project" value="TreeGrafter"/>
</dbReference>
<keyword evidence="8" id="KW-0548">Nucleotidyltransferase</keyword>
<dbReference type="GO" id="GO:0009432">
    <property type="term" value="P:SOS response"/>
    <property type="evidence" value="ECO:0007669"/>
    <property type="project" value="TreeGrafter"/>
</dbReference>
<keyword evidence="7" id="KW-0808">Transferase</keyword>
<keyword evidence="9" id="KW-0235">DNA replication</keyword>
<dbReference type="SUPFAM" id="SSF56672">
    <property type="entry name" value="DNA/RNA polymerases"/>
    <property type="match status" value="1"/>
</dbReference>
<evidence type="ECO:0000256" key="15">
    <source>
        <dbReference type="ARBA" id="ARBA00023204"/>
    </source>
</evidence>
<evidence type="ECO:0000256" key="6">
    <source>
        <dbReference type="ARBA" id="ARBA00022490"/>
    </source>
</evidence>
<evidence type="ECO:0000256" key="4">
    <source>
        <dbReference type="ARBA" id="ARBA00012417"/>
    </source>
</evidence>
<dbReference type="InterPro" id="IPR050116">
    <property type="entry name" value="DNA_polymerase-Y"/>
</dbReference>
<keyword evidence="12" id="KW-0460">Magnesium</keyword>
<evidence type="ECO:0000313" key="18">
    <source>
        <dbReference type="EMBL" id="SVA92806.1"/>
    </source>
</evidence>
<dbReference type="AlphaFoldDB" id="A0A381ZU71"/>
<keyword evidence="11" id="KW-0227">DNA damage</keyword>
<keyword evidence="6" id="KW-0963">Cytoplasm</keyword>
<evidence type="ECO:0000256" key="7">
    <source>
        <dbReference type="ARBA" id="ARBA00022679"/>
    </source>
</evidence>
<dbReference type="EMBL" id="UINC01022684">
    <property type="protein sequence ID" value="SVA92806.1"/>
    <property type="molecule type" value="Genomic_DNA"/>
</dbReference>
<keyword evidence="5" id="KW-0515">Mutator protein</keyword>
<dbReference type="InterPro" id="IPR043502">
    <property type="entry name" value="DNA/RNA_pol_sf"/>
</dbReference>
<reference evidence="18" key="1">
    <citation type="submission" date="2018-05" db="EMBL/GenBank/DDBJ databases">
        <authorList>
            <person name="Lanie J.A."/>
            <person name="Ng W.-L."/>
            <person name="Kazmierczak K.M."/>
            <person name="Andrzejewski T.M."/>
            <person name="Davidsen T.M."/>
            <person name="Wayne K.J."/>
            <person name="Tettelin H."/>
            <person name="Glass J.I."/>
            <person name="Rusch D."/>
            <person name="Podicherti R."/>
            <person name="Tsui H.-C.T."/>
            <person name="Winkler M.E."/>
        </authorList>
    </citation>
    <scope>NUCLEOTIDE SEQUENCE</scope>
</reference>
<evidence type="ECO:0000256" key="14">
    <source>
        <dbReference type="ARBA" id="ARBA00023125"/>
    </source>
</evidence>
<keyword evidence="10" id="KW-0479">Metal-binding</keyword>
<dbReference type="Pfam" id="PF00817">
    <property type="entry name" value="IMS"/>
    <property type="match status" value="1"/>
</dbReference>
<dbReference type="InterPro" id="IPR001126">
    <property type="entry name" value="UmuC"/>
</dbReference>
<comment type="cofactor">
    <cofactor evidence="1">
        <name>Mg(2+)</name>
        <dbReference type="ChEBI" id="CHEBI:18420"/>
    </cofactor>
</comment>
<dbReference type="InterPro" id="IPR022880">
    <property type="entry name" value="DNApol_IV"/>
</dbReference>
<keyword evidence="15" id="KW-0234">DNA repair</keyword>
<comment type="catalytic activity">
    <reaction evidence="16">
        <text>DNA(n) + a 2'-deoxyribonucleoside 5'-triphosphate = DNA(n+1) + diphosphate</text>
        <dbReference type="Rhea" id="RHEA:22508"/>
        <dbReference type="Rhea" id="RHEA-COMP:17339"/>
        <dbReference type="Rhea" id="RHEA-COMP:17340"/>
        <dbReference type="ChEBI" id="CHEBI:33019"/>
        <dbReference type="ChEBI" id="CHEBI:61560"/>
        <dbReference type="ChEBI" id="CHEBI:173112"/>
        <dbReference type="EC" id="2.7.7.7"/>
    </reaction>
</comment>
<dbReference type="EC" id="2.7.7.7" evidence="4"/>
<dbReference type="InterPro" id="IPR024728">
    <property type="entry name" value="PolY_HhH_motif"/>
</dbReference>
<evidence type="ECO:0000256" key="1">
    <source>
        <dbReference type="ARBA" id="ARBA00001946"/>
    </source>
</evidence>
<evidence type="ECO:0000256" key="5">
    <source>
        <dbReference type="ARBA" id="ARBA00022457"/>
    </source>
</evidence>
<keyword evidence="14" id="KW-0238">DNA-binding</keyword>
<dbReference type="PANTHER" id="PTHR11076">
    <property type="entry name" value="DNA REPAIR POLYMERASE UMUC / TRANSFERASE FAMILY MEMBER"/>
    <property type="match status" value="1"/>
</dbReference>
<dbReference type="CDD" id="cd03586">
    <property type="entry name" value="PolY_Pol_IV_kappa"/>
    <property type="match status" value="1"/>
</dbReference>
<dbReference type="GO" id="GO:0003887">
    <property type="term" value="F:DNA-directed DNA polymerase activity"/>
    <property type="evidence" value="ECO:0007669"/>
    <property type="project" value="UniProtKB-KW"/>
</dbReference>
<comment type="subcellular location">
    <subcellularLocation>
        <location evidence="2">Cytoplasm</location>
    </subcellularLocation>
</comment>
<dbReference type="InterPro" id="IPR043128">
    <property type="entry name" value="Rev_trsase/Diguanyl_cyclase"/>
</dbReference>
<gene>
    <name evidence="18" type="ORF">METZ01_LOCUS145660</name>
</gene>
<evidence type="ECO:0000259" key="17">
    <source>
        <dbReference type="PROSITE" id="PS50173"/>
    </source>
</evidence>
<keyword evidence="13" id="KW-0239">DNA-directed DNA polymerase</keyword>
<feature type="non-terminal residue" evidence="18">
    <location>
        <position position="256"/>
    </location>
</feature>
<dbReference type="GO" id="GO:0046872">
    <property type="term" value="F:metal ion binding"/>
    <property type="evidence" value="ECO:0007669"/>
    <property type="project" value="UniProtKB-KW"/>
</dbReference>
<dbReference type="Gene3D" id="1.10.150.20">
    <property type="entry name" value="5' to 3' exonuclease, C-terminal subdomain"/>
    <property type="match status" value="1"/>
</dbReference>
<organism evidence="18">
    <name type="scientific">marine metagenome</name>
    <dbReference type="NCBI Taxonomy" id="408172"/>
    <lineage>
        <taxon>unclassified sequences</taxon>
        <taxon>metagenomes</taxon>
        <taxon>ecological metagenomes</taxon>
    </lineage>
</organism>
<evidence type="ECO:0000256" key="2">
    <source>
        <dbReference type="ARBA" id="ARBA00004496"/>
    </source>
</evidence>
<protein>
    <recommendedName>
        <fullName evidence="4">DNA-directed DNA polymerase</fullName>
        <ecNumber evidence="4">2.7.7.7</ecNumber>
    </recommendedName>
</protein>
<proteinExistence type="inferred from homology"/>
<evidence type="ECO:0000256" key="13">
    <source>
        <dbReference type="ARBA" id="ARBA00022932"/>
    </source>
</evidence>
<evidence type="ECO:0000256" key="12">
    <source>
        <dbReference type="ARBA" id="ARBA00022842"/>
    </source>
</evidence>
<dbReference type="GO" id="GO:0003677">
    <property type="term" value="F:DNA binding"/>
    <property type="evidence" value="ECO:0007669"/>
    <property type="project" value="UniProtKB-KW"/>
</dbReference>
<evidence type="ECO:0000256" key="10">
    <source>
        <dbReference type="ARBA" id="ARBA00022723"/>
    </source>
</evidence>
<dbReference type="FunFam" id="3.40.1170.60:FF:000001">
    <property type="entry name" value="DNA polymerase IV"/>
    <property type="match status" value="1"/>
</dbReference>
<evidence type="ECO:0000256" key="3">
    <source>
        <dbReference type="ARBA" id="ARBA00010945"/>
    </source>
</evidence>
<dbReference type="GO" id="GO:0006260">
    <property type="term" value="P:DNA replication"/>
    <property type="evidence" value="ECO:0007669"/>
    <property type="project" value="UniProtKB-KW"/>
</dbReference>
<evidence type="ECO:0000256" key="8">
    <source>
        <dbReference type="ARBA" id="ARBA00022695"/>
    </source>
</evidence>
<dbReference type="NCBIfam" id="NF002677">
    <property type="entry name" value="PRK02406.1"/>
    <property type="match status" value="1"/>
</dbReference>
<evidence type="ECO:0000256" key="16">
    <source>
        <dbReference type="ARBA" id="ARBA00049244"/>
    </source>
</evidence>